<dbReference type="GeneID" id="19126249"/>
<protein>
    <recommendedName>
        <fullName evidence="4">Secreted protein</fullName>
    </recommendedName>
</protein>
<dbReference type="KEGG" id="bor:COCMIDRAFT_83408"/>
<dbReference type="AlphaFoldDB" id="W6ZJ06"/>
<dbReference type="OrthoDB" id="3693684at2759"/>
<sequence>MHLPNLSAAVALLAIAVVTGPPLVGCMVGGRERDTVRLAVTCSVLHLHHGRGLFDPFVLFSERYSQHRLCKPRYPE</sequence>
<dbReference type="HOGENOM" id="CLU_2654305_0_0_1"/>
<accession>W6ZJ06</accession>
<evidence type="ECO:0008006" key="4">
    <source>
        <dbReference type="Google" id="ProtNLM"/>
    </source>
</evidence>
<dbReference type="RefSeq" id="XP_007683591.1">
    <property type="nucleotide sequence ID" value="XM_007685401.1"/>
</dbReference>
<reference evidence="2 3" key="1">
    <citation type="journal article" date="2013" name="PLoS Genet.">
        <title>Comparative genome structure, secondary metabolite, and effector coding capacity across Cochliobolus pathogens.</title>
        <authorList>
            <person name="Condon B.J."/>
            <person name="Leng Y."/>
            <person name="Wu D."/>
            <person name="Bushley K.E."/>
            <person name="Ohm R.A."/>
            <person name="Otillar R."/>
            <person name="Martin J."/>
            <person name="Schackwitz W."/>
            <person name="Grimwood J."/>
            <person name="MohdZainudin N."/>
            <person name="Xue C."/>
            <person name="Wang R."/>
            <person name="Manning V.A."/>
            <person name="Dhillon B."/>
            <person name="Tu Z.J."/>
            <person name="Steffenson B.J."/>
            <person name="Salamov A."/>
            <person name="Sun H."/>
            <person name="Lowry S."/>
            <person name="LaButti K."/>
            <person name="Han J."/>
            <person name="Copeland A."/>
            <person name="Lindquist E."/>
            <person name="Barry K."/>
            <person name="Schmutz J."/>
            <person name="Baker S.E."/>
            <person name="Ciuffetti L.M."/>
            <person name="Grigoriev I.V."/>
            <person name="Zhong S."/>
            <person name="Turgeon B.G."/>
        </authorList>
    </citation>
    <scope>NUCLEOTIDE SEQUENCE [LARGE SCALE GENOMIC DNA]</scope>
    <source>
        <strain evidence="2 3">ATCC 44560</strain>
    </source>
</reference>
<evidence type="ECO:0000313" key="2">
    <source>
        <dbReference type="EMBL" id="EUC49978.1"/>
    </source>
</evidence>
<name>W6ZJ06_COCMI</name>
<dbReference type="EMBL" id="KI963927">
    <property type="protein sequence ID" value="EUC49978.1"/>
    <property type="molecule type" value="Genomic_DNA"/>
</dbReference>
<evidence type="ECO:0000313" key="3">
    <source>
        <dbReference type="Proteomes" id="UP000054032"/>
    </source>
</evidence>
<feature type="chain" id="PRO_5004887114" description="Secreted protein" evidence="1">
    <location>
        <begin position="21"/>
        <end position="76"/>
    </location>
</feature>
<feature type="signal peptide" evidence="1">
    <location>
        <begin position="1"/>
        <end position="20"/>
    </location>
</feature>
<dbReference type="Proteomes" id="UP000054032">
    <property type="component" value="Unassembled WGS sequence"/>
</dbReference>
<keyword evidence="1" id="KW-0732">Signal</keyword>
<proteinExistence type="predicted"/>
<gene>
    <name evidence="2" type="ORF">COCMIDRAFT_83408</name>
</gene>
<keyword evidence="3" id="KW-1185">Reference proteome</keyword>
<evidence type="ECO:0000256" key="1">
    <source>
        <dbReference type="SAM" id="SignalP"/>
    </source>
</evidence>
<organism evidence="2 3">
    <name type="scientific">Bipolaris oryzae ATCC 44560</name>
    <dbReference type="NCBI Taxonomy" id="930090"/>
    <lineage>
        <taxon>Eukaryota</taxon>
        <taxon>Fungi</taxon>
        <taxon>Dikarya</taxon>
        <taxon>Ascomycota</taxon>
        <taxon>Pezizomycotina</taxon>
        <taxon>Dothideomycetes</taxon>
        <taxon>Pleosporomycetidae</taxon>
        <taxon>Pleosporales</taxon>
        <taxon>Pleosporineae</taxon>
        <taxon>Pleosporaceae</taxon>
        <taxon>Bipolaris</taxon>
    </lineage>
</organism>